<proteinExistence type="predicted"/>
<dbReference type="AlphaFoldDB" id="A0AA35YMP1"/>
<evidence type="ECO:0000313" key="2">
    <source>
        <dbReference type="Proteomes" id="UP001177003"/>
    </source>
</evidence>
<keyword evidence="2" id="KW-1185">Reference proteome</keyword>
<protein>
    <submittedName>
        <fullName evidence="1">Uncharacterized protein</fullName>
    </submittedName>
</protein>
<reference evidence="1" key="1">
    <citation type="submission" date="2023-04" db="EMBL/GenBank/DDBJ databases">
        <authorList>
            <person name="Vijverberg K."/>
            <person name="Xiong W."/>
            <person name="Schranz E."/>
        </authorList>
    </citation>
    <scope>NUCLEOTIDE SEQUENCE</scope>
</reference>
<accession>A0AA35YMP1</accession>
<gene>
    <name evidence="1" type="ORF">LSALG_LOCUS16703</name>
</gene>
<dbReference type="Proteomes" id="UP001177003">
    <property type="component" value="Chromosome 3"/>
</dbReference>
<dbReference type="EMBL" id="OX465079">
    <property type="protein sequence ID" value="CAI9276736.1"/>
    <property type="molecule type" value="Genomic_DNA"/>
</dbReference>
<sequence>MDDPFLQPLIECLHYSPFAIALTKIENVPLVHLSKAYSTASYQQVEEMIKFEIDTKKTQITKSQFISLLGIPLGCDLVDPESVSNSAILEMFFQIGYKECLAVVLKFKKPNLLPRWNVILT</sequence>
<evidence type="ECO:0000313" key="1">
    <source>
        <dbReference type="EMBL" id="CAI9276736.1"/>
    </source>
</evidence>
<organism evidence="1 2">
    <name type="scientific">Lactuca saligna</name>
    <name type="common">Willowleaf lettuce</name>
    <dbReference type="NCBI Taxonomy" id="75948"/>
    <lineage>
        <taxon>Eukaryota</taxon>
        <taxon>Viridiplantae</taxon>
        <taxon>Streptophyta</taxon>
        <taxon>Embryophyta</taxon>
        <taxon>Tracheophyta</taxon>
        <taxon>Spermatophyta</taxon>
        <taxon>Magnoliopsida</taxon>
        <taxon>eudicotyledons</taxon>
        <taxon>Gunneridae</taxon>
        <taxon>Pentapetalae</taxon>
        <taxon>asterids</taxon>
        <taxon>campanulids</taxon>
        <taxon>Asterales</taxon>
        <taxon>Asteraceae</taxon>
        <taxon>Cichorioideae</taxon>
        <taxon>Cichorieae</taxon>
        <taxon>Lactucinae</taxon>
        <taxon>Lactuca</taxon>
    </lineage>
</organism>
<name>A0AA35YMP1_LACSI</name>